<dbReference type="EMBL" id="DXAQ01000061">
    <property type="protein sequence ID" value="HIZ89071.1"/>
    <property type="molecule type" value="Genomic_DNA"/>
</dbReference>
<evidence type="ECO:0000313" key="2">
    <source>
        <dbReference type="Proteomes" id="UP000824176"/>
    </source>
</evidence>
<accession>A0A9D2GTR7</accession>
<comment type="caution">
    <text evidence="1">The sequence shown here is derived from an EMBL/GenBank/DDBJ whole genome shotgun (WGS) entry which is preliminary data.</text>
</comment>
<organism evidence="1 2">
    <name type="scientific">Candidatus Mucispirillum faecigallinarum</name>
    <dbReference type="NCBI Taxonomy" id="2838699"/>
    <lineage>
        <taxon>Bacteria</taxon>
        <taxon>Pseudomonadati</taxon>
        <taxon>Deferribacterota</taxon>
        <taxon>Deferribacteres</taxon>
        <taxon>Deferribacterales</taxon>
        <taxon>Mucispirillaceae</taxon>
        <taxon>Mucispirillum</taxon>
    </lineage>
</organism>
<sequence>MSKIVKGIIKKYKRLGFVFKQGSKHIIAVHTITNKIVVIARTPSDYRAYKNICKMLDNALII</sequence>
<reference evidence="1" key="1">
    <citation type="journal article" date="2021" name="PeerJ">
        <title>Extensive microbial diversity within the chicken gut microbiome revealed by metagenomics and culture.</title>
        <authorList>
            <person name="Gilroy R."/>
            <person name="Ravi A."/>
            <person name="Getino M."/>
            <person name="Pursley I."/>
            <person name="Horton D.L."/>
            <person name="Alikhan N.F."/>
            <person name="Baker D."/>
            <person name="Gharbi K."/>
            <person name="Hall N."/>
            <person name="Watson M."/>
            <person name="Adriaenssens E.M."/>
            <person name="Foster-Nyarko E."/>
            <person name="Jarju S."/>
            <person name="Secka A."/>
            <person name="Antonio M."/>
            <person name="Oren A."/>
            <person name="Chaudhuri R.R."/>
            <person name="La Ragione R."/>
            <person name="Hildebrand F."/>
            <person name="Pallen M.J."/>
        </authorList>
    </citation>
    <scope>NUCLEOTIDE SEQUENCE</scope>
    <source>
        <strain evidence="1">ChiW4-1371</strain>
    </source>
</reference>
<dbReference type="Proteomes" id="UP000824176">
    <property type="component" value="Unassembled WGS sequence"/>
</dbReference>
<evidence type="ECO:0000313" key="1">
    <source>
        <dbReference type="EMBL" id="HIZ89071.1"/>
    </source>
</evidence>
<name>A0A9D2GTR7_9BACT</name>
<gene>
    <name evidence="1" type="ORF">H9804_03935</name>
</gene>
<proteinExistence type="predicted"/>
<reference evidence="1" key="2">
    <citation type="submission" date="2021-04" db="EMBL/GenBank/DDBJ databases">
        <authorList>
            <person name="Gilroy R."/>
        </authorList>
    </citation>
    <scope>NUCLEOTIDE SEQUENCE</scope>
    <source>
        <strain evidence="1">ChiW4-1371</strain>
    </source>
</reference>
<protein>
    <submittedName>
        <fullName evidence="1">Uncharacterized protein</fullName>
    </submittedName>
</protein>
<dbReference type="AlphaFoldDB" id="A0A9D2GTR7"/>